<keyword evidence="1" id="KW-0812">Transmembrane</keyword>
<accession>A0A642UHD1</accession>
<dbReference type="EMBL" id="SWFT01000131">
    <property type="protein sequence ID" value="KAA8898980.1"/>
    <property type="molecule type" value="Genomic_DNA"/>
</dbReference>
<keyword evidence="1" id="KW-1133">Transmembrane helix</keyword>
<name>A0A642UHD1_DIURU</name>
<evidence type="ECO:0000313" key="3">
    <source>
        <dbReference type="Proteomes" id="UP000449547"/>
    </source>
</evidence>
<feature type="transmembrane region" description="Helical" evidence="1">
    <location>
        <begin position="143"/>
        <end position="160"/>
    </location>
</feature>
<sequence length="166" mass="19205">MHQWPYAIFERVISHLYDPADVGSFLLALKGDQRFQEVHSALLTQSFGFGPEPDQRHNGITLEHYAEWKWNRRRSYSETAKIQAQSNEHTRFWQRQLVVSGFTAVLWMVFEVASAAFGIAVMLKLVRVFRELVELSVAVVHDYGVYILALVIVFTTLTFLRGQFIV</sequence>
<evidence type="ECO:0000313" key="2">
    <source>
        <dbReference type="EMBL" id="KAA8898980.1"/>
    </source>
</evidence>
<comment type="caution">
    <text evidence="2">The sequence shown here is derived from an EMBL/GenBank/DDBJ whole genome shotgun (WGS) entry which is preliminary data.</text>
</comment>
<protein>
    <submittedName>
        <fullName evidence="2">Uncharacterized protein</fullName>
    </submittedName>
</protein>
<dbReference type="AlphaFoldDB" id="A0A642UHD1"/>
<dbReference type="VEuPathDB" id="FungiDB:DIURU_004492"/>
<feature type="transmembrane region" description="Helical" evidence="1">
    <location>
        <begin position="97"/>
        <end position="123"/>
    </location>
</feature>
<keyword evidence="1" id="KW-0472">Membrane</keyword>
<dbReference type="Proteomes" id="UP000449547">
    <property type="component" value="Unassembled WGS sequence"/>
</dbReference>
<organism evidence="2 3">
    <name type="scientific">Diutina rugosa</name>
    <name type="common">Yeast</name>
    <name type="synonym">Candida rugosa</name>
    <dbReference type="NCBI Taxonomy" id="5481"/>
    <lineage>
        <taxon>Eukaryota</taxon>
        <taxon>Fungi</taxon>
        <taxon>Dikarya</taxon>
        <taxon>Ascomycota</taxon>
        <taxon>Saccharomycotina</taxon>
        <taxon>Pichiomycetes</taxon>
        <taxon>Debaryomycetaceae</taxon>
        <taxon>Diutina</taxon>
    </lineage>
</organism>
<gene>
    <name evidence="2" type="ORF">DIURU_004492</name>
</gene>
<keyword evidence="3" id="KW-1185">Reference proteome</keyword>
<dbReference type="RefSeq" id="XP_034010713.1">
    <property type="nucleotide sequence ID" value="XM_034157371.1"/>
</dbReference>
<evidence type="ECO:0000256" key="1">
    <source>
        <dbReference type="SAM" id="Phobius"/>
    </source>
</evidence>
<proteinExistence type="predicted"/>
<reference evidence="2 3" key="1">
    <citation type="submission" date="2019-07" db="EMBL/GenBank/DDBJ databases">
        <title>Genome assembly of two rare yeast pathogens: Diutina rugosa and Trichomonascus ciferrii.</title>
        <authorList>
            <person name="Mixao V."/>
            <person name="Saus E."/>
            <person name="Hansen A."/>
            <person name="Lass-Flor C."/>
            <person name="Gabaldon T."/>
        </authorList>
    </citation>
    <scope>NUCLEOTIDE SEQUENCE [LARGE SCALE GENOMIC DNA]</scope>
    <source>
        <strain evidence="2 3">CBS 613</strain>
    </source>
</reference>
<dbReference type="GeneID" id="54783143"/>